<dbReference type="AlphaFoldDB" id="A0A381W1J2"/>
<accession>A0A381W1J2</accession>
<gene>
    <name evidence="2" type="ORF">METZ01_LOCUS99270</name>
</gene>
<protein>
    <submittedName>
        <fullName evidence="2">Uncharacterized protein</fullName>
    </submittedName>
</protein>
<feature type="region of interest" description="Disordered" evidence="1">
    <location>
        <begin position="78"/>
        <end position="101"/>
    </location>
</feature>
<evidence type="ECO:0000313" key="2">
    <source>
        <dbReference type="EMBL" id="SVA46416.1"/>
    </source>
</evidence>
<proteinExistence type="predicted"/>
<organism evidence="2">
    <name type="scientific">marine metagenome</name>
    <dbReference type="NCBI Taxonomy" id="408172"/>
    <lineage>
        <taxon>unclassified sequences</taxon>
        <taxon>metagenomes</taxon>
        <taxon>ecological metagenomes</taxon>
    </lineage>
</organism>
<evidence type="ECO:0000256" key="1">
    <source>
        <dbReference type="SAM" id="MobiDB-lite"/>
    </source>
</evidence>
<reference evidence="2" key="1">
    <citation type="submission" date="2018-05" db="EMBL/GenBank/DDBJ databases">
        <authorList>
            <person name="Lanie J.A."/>
            <person name="Ng W.-L."/>
            <person name="Kazmierczak K.M."/>
            <person name="Andrzejewski T.M."/>
            <person name="Davidsen T.M."/>
            <person name="Wayne K.J."/>
            <person name="Tettelin H."/>
            <person name="Glass J.I."/>
            <person name="Rusch D."/>
            <person name="Podicherti R."/>
            <person name="Tsui H.-C.T."/>
            <person name="Winkler M.E."/>
        </authorList>
    </citation>
    <scope>NUCLEOTIDE SEQUENCE</scope>
</reference>
<dbReference type="EMBL" id="UINC01010434">
    <property type="protein sequence ID" value="SVA46416.1"/>
    <property type="molecule type" value="Genomic_DNA"/>
</dbReference>
<name>A0A381W1J2_9ZZZZ</name>
<sequence>MDLACSILPHSTNDTHNASAVDSLPGLPHETGFAARTSGNVREIRLVFADISLIDSPRFFHEQSSATIAAPLSISFRSSGPSNEPEFGSSRIPLLGDCRIS</sequence>